<dbReference type="Pfam" id="PF20388">
    <property type="entry name" value="DUF6683"/>
    <property type="match status" value="1"/>
</dbReference>
<name>A0A9X7UGH2_SPHYA</name>
<feature type="signal peptide" evidence="1">
    <location>
        <begin position="1"/>
        <end position="19"/>
    </location>
</feature>
<gene>
    <name evidence="2" type="ORF">H3V42_33565</name>
</gene>
<dbReference type="AlphaFoldDB" id="A0A9X7UGH2"/>
<organism evidence="2 3">
    <name type="scientific">Sphingobium yanoikuyae</name>
    <name type="common">Sphingomonas yanoikuyae</name>
    <dbReference type="NCBI Taxonomy" id="13690"/>
    <lineage>
        <taxon>Bacteria</taxon>
        <taxon>Pseudomonadati</taxon>
        <taxon>Pseudomonadota</taxon>
        <taxon>Alphaproteobacteria</taxon>
        <taxon>Sphingomonadales</taxon>
        <taxon>Sphingomonadaceae</taxon>
        <taxon>Sphingobium</taxon>
    </lineage>
</organism>
<geneLocation type="plasmid" evidence="2 3">
    <name>unnamed3</name>
</geneLocation>
<dbReference type="InterPro" id="IPR046505">
    <property type="entry name" value="DUF6683"/>
</dbReference>
<feature type="chain" id="PRO_5040776296" description="DUF4142 domain-containing protein" evidence="1">
    <location>
        <begin position="20"/>
        <end position="237"/>
    </location>
</feature>
<evidence type="ECO:0000313" key="3">
    <source>
        <dbReference type="Proteomes" id="UP000515377"/>
    </source>
</evidence>
<protein>
    <recommendedName>
        <fullName evidence="4">DUF4142 domain-containing protein</fullName>
    </recommendedName>
</protein>
<accession>A0A9X7UGH2</accession>
<evidence type="ECO:0008006" key="4">
    <source>
        <dbReference type="Google" id="ProtNLM"/>
    </source>
</evidence>
<sequence length="237" mass="25528">MRRLIATVALCFVAMPAAAQDWNNLATSEAMNQVHTTMRQHMIVNPAEEGEPRRSSTRRPAAVVDAAYPVDRAIRRDVERRLVATVAQKDKAAGEQLSATFARHDLIGMADRALASLGLRSGNVIDAVTIYRLAMWGAAHGLTTPPPKASITGARRQTAAGFDLSGAGLDTAARRQQFSETLLYQAILMDLASEQAQKEGDQATIGALRKSAHQALRATGIDPDRMRLTANGFTPPS</sequence>
<proteinExistence type="predicted"/>
<dbReference type="EMBL" id="CP060127">
    <property type="protein sequence ID" value="QNG49757.1"/>
    <property type="molecule type" value="Genomic_DNA"/>
</dbReference>
<evidence type="ECO:0000256" key="1">
    <source>
        <dbReference type="SAM" id="SignalP"/>
    </source>
</evidence>
<reference evidence="2 3" key="1">
    <citation type="submission" date="2020-07" db="EMBL/GenBank/DDBJ databases">
        <title>Whole genome sequence of Sphingobium yanoikuyae A3.</title>
        <authorList>
            <person name="Han S.-S."/>
        </authorList>
    </citation>
    <scope>NUCLEOTIDE SEQUENCE [LARGE SCALE GENOMIC DNA]</scope>
    <source>
        <strain evidence="2 3">A3</strain>
        <plasmid evidence="2 3">unnamed3</plasmid>
    </source>
</reference>
<dbReference type="Proteomes" id="UP000515377">
    <property type="component" value="Plasmid unnamed3"/>
</dbReference>
<evidence type="ECO:0000313" key="2">
    <source>
        <dbReference type="EMBL" id="QNG49757.1"/>
    </source>
</evidence>
<keyword evidence="1" id="KW-0732">Signal</keyword>
<keyword evidence="2" id="KW-0614">Plasmid</keyword>
<dbReference type="RefSeq" id="WP_163000176.1">
    <property type="nucleotide sequence ID" value="NZ_CP033227.1"/>
</dbReference>